<feature type="compositionally biased region" description="Low complexity" evidence="1">
    <location>
        <begin position="46"/>
        <end position="63"/>
    </location>
</feature>
<protein>
    <submittedName>
        <fullName evidence="3">Uncharacterized protein</fullName>
    </submittedName>
</protein>
<accession>A0ABV8KFB5</accession>
<reference evidence="4" key="1">
    <citation type="journal article" date="2019" name="Int. J. Syst. Evol. Microbiol.">
        <title>The Global Catalogue of Microorganisms (GCM) 10K type strain sequencing project: providing services to taxonomists for standard genome sequencing and annotation.</title>
        <authorList>
            <consortium name="The Broad Institute Genomics Platform"/>
            <consortium name="The Broad Institute Genome Sequencing Center for Infectious Disease"/>
            <person name="Wu L."/>
            <person name="Ma J."/>
        </authorList>
    </citation>
    <scope>NUCLEOTIDE SEQUENCE [LARGE SCALE GENOMIC DNA]</scope>
    <source>
        <strain evidence="4">2902at01</strain>
    </source>
</reference>
<comment type="caution">
    <text evidence="3">The sequence shown here is derived from an EMBL/GenBank/DDBJ whole genome shotgun (WGS) entry which is preliminary data.</text>
</comment>
<feature type="compositionally biased region" description="Acidic residues" evidence="1">
    <location>
        <begin position="150"/>
        <end position="182"/>
    </location>
</feature>
<feature type="region of interest" description="Disordered" evidence="1">
    <location>
        <begin position="292"/>
        <end position="312"/>
    </location>
</feature>
<dbReference type="Proteomes" id="UP001595868">
    <property type="component" value="Unassembled WGS sequence"/>
</dbReference>
<feature type="compositionally biased region" description="Low complexity" evidence="1">
    <location>
        <begin position="183"/>
        <end position="196"/>
    </location>
</feature>
<evidence type="ECO:0000256" key="2">
    <source>
        <dbReference type="SAM" id="Phobius"/>
    </source>
</evidence>
<keyword evidence="2" id="KW-0812">Transmembrane</keyword>
<name>A0ABV8KFB5_9ACTN</name>
<dbReference type="RefSeq" id="WP_377541611.1">
    <property type="nucleotide sequence ID" value="NZ_JBHSBN010000001.1"/>
</dbReference>
<evidence type="ECO:0000256" key="1">
    <source>
        <dbReference type="SAM" id="MobiDB-lite"/>
    </source>
</evidence>
<feature type="transmembrane region" description="Helical" evidence="2">
    <location>
        <begin position="450"/>
        <end position="469"/>
    </location>
</feature>
<organism evidence="3 4">
    <name type="scientific">Micromonospora zhanjiangensis</name>
    <dbReference type="NCBI Taxonomy" id="1522057"/>
    <lineage>
        <taxon>Bacteria</taxon>
        <taxon>Bacillati</taxon>
        <taxon>Actinomycetota</taxon>
        <taxon>Actinomycetes</taxon>
        <taxon>Micromonosporales</taxon>
        <taxon>Micromonosporaceae</taxon>
        <taxon>Micromonospora</taxon>
    </lineage>
</organism>
<sequence length="471" mass="48043">MTGNPAPQQPGERRPTGPASPAGTEPTGPDQGGSAVRAGTGGTGTGVPAAVGRAAAVGPPATGSWAGGPFGTPPLRARGRARVVPRPTDPERSTDPVGPPPPPTGPGEPAGGGPGGPAAADPREPDAAEPDEATEPHGPDATGPNGPEAAEPEAAEPEAAEPEAAEPEAAEPDEPEAAEPNEPEAGAAGAPEADGAWEPDRGGPGGSVRGEGPSEISTSIEVTTGARRRDLPRRVPLRSAMERLASARSEWDPGADPSGEPTADEPAFWLPIEEVHWDGRPVQRETRSWFERRRADRADRRRAARPKGPRDPRYGLPGLLAVTLVAGFFAWVSAEPLWLAVGHGDRGTATVTWCTGHGLNLSCRGDFTPADRTFTARGVPLSGLGPAQRGPGAQVGARMVGADGARAYADTGFGRQLRWLLGLLVTLACGPVIVWVTGALRLPELGTRRGAAAAGLAGPVLITAGFLAATY</sequence>
<feature type="compositionally biased region" description="Pro residues" evidence="1">
    <location>
        <begin position="97"/>
        <end position="106"/>
    </location>
</feature>
<keyword evidence="4" id="KW-1185">Reference proteome</keyword>
<keyword evidence="2" id="KW-1133">Transmembrane helix</keyword>
<dbReference type="EMBL" id="JBHSBN010000001">
    <property type="protein sequence ID" value="MFC4104684.1"/>
    <property type="molecule type" value="Genomic_DNA"/>
</dbReference>
<proteinExistence type="predicted"/>
<evidence type="ECO:0000313" key="3">
    <source>
        <dbReference type="EMBL" id="MFC4104684.1"/>
    </source>
</evidence>
<feature type="transmembrane region" description="Helical" evidence="2">
    <location>
        <begin position="314"/>
        <end position="334"/>
    </location>
</feature>
<feature type="transmembrane region" description="Helical" evidence="2">
    <location>
        <begin position="419"/>
        <end position="438"/>
    </location>
</feature>
<gene>
    <name evidence="3" type="ORF">ACFOX0_01855</name>
</gene>
<evidence type="ECO:0000313" key="4">
    <source>
        <dbReference type="Proteomes" id="UP001595868"/>
    </source>
</evidence>
<feature type="region of interest" description="Disordered" evidence="1">
    <location>
        <begin position="244"/>
        <end position="263"/>
    </location>
</feature>
<keyword evidence="2" id="KW-0472">Membrane</keyword>
<feature type="compositionally biased region" description="Basic and acidic residues" evidence="1">
    <location>
        <begin position="292"/>
        <end position="301"/>
    </location>
</feature>
<feature type="region of interest" description="Disordered" evidence="1">
    <location>
        <begin position="1"/>
        <end position="235"/>
    </location>
</feature>